<dbReference type="Pfam" id="PF03478">
    <property type="entry name" value="Beta-prop_KIB1-4"/>
    <property type="match status" value="1"/>
</dbReference>
<evidence type="ECO:0000313" key="3">
    <source>
        <dbReference type="RefSeq" id="XP_022764592.1"/>
    </source>
</evidence>
<dbReference type="SUPFAM" id="SSF50965">
    <property type="entry name" value="Galactose oxidase, central domain"/>
    <property type="match status" value="1"/>
</dbReference>
<dbReference type="InterPro" id="IPR011043">
    <property type="entry name" value="Gal_Oxase/kelch_b-propeller"/>
</dbReference>
<reference evidence="3" key="1">
    <citation type="submission" date="2025-08" db="UniProtKB">
        <authorList>
            <consortium name="RefSeq"/>
        </authorList>
    </citation>
    <scope>IDENTIFICATION</scope>
    <source>
        <tissue evidence="3">Fruit stalk</tissue>
    </source>
</reference>
<name>A0A6P6AI88_DURZI</name>
<protein>
    <submittedName>
        <fullName evidence="3">F-box/kelch-repeat protein At3g18720-like</fullName>
    </submittedName>
</protein>
<dbReference type="RefSeq" id="XP_022764592.1">
    <property type="nucleotide sequence ID" value="XM_022908857.1"/>
</dbReference>
<feature type="domain" description="KIB1-4 beta-propeller" evidence="1">
    <location>
        <begin position="51"/>
        <end position="272"/>
    </location>
</feature>
<dbReference type="GeneID" id="111309857"/>
<sequence length="311" mass="35073">MTSFAKSNTKNQPPLLFLLGELNGETKHAFLDPVNQSPFLSEAEFTELQFQVECLSSGHGWLLLLSRQTSSLFFFNPFTRQKIDLPYRSSGFTAVAFSAPPTSPDCVVFAIQHQYGIHCRTNFHVDVLRVGQEKCWNRYPYRVGKDFGVLMHAICNDGILYCMDSCGRIATFDANKKGDTWTEISSKNFKQVRLSCFFKFNGELYGVKLYGNYGAVETVYKLKLENGVAAAWEEVNDMRDHTMFLGPSGSCAAVGLDEKLLQKKIFLARDDPTSKSLIFDSDEGNYKKTATVSASEYSWCYTSVWIERSAV</sequence>
<dbReference type="PANTHER" id="PTHR33127">
    <property type="entry name" value="TRANSMEMBRANE PROTEIN"/>
    <property type="match status" value="1"/>
</dbReference>
<dbReference type="Proteomes" id="UP000515121">
    <property type="component" value="Unplaced"/>
</dbReference>
<proteinExistence type="predicted"/>
<dbReference type="OrthoDB" id="1001152at2759"/>
<dbReference type="PANTHER" id="PTHR33127:SF5">
    <property type="entry name" value="TRANSMEMBRANE PROTEIN"/>
    <property type="match status" value="1"/>
</dbReference>
<gene>
    <name evidence="3" type="primary">LOC111309857</name>
</gene>
<dbReference type="KEGG" id="dzi:111309857"/>
<organism evidence="2 3">
    <name type="scientific">Durio zibethinus</name>
    <name type="common">Durian</name>
    <dbReference type="NCBI Taxonomy" id="66656"/>
    <lineage>
        <taxon>Eukaryota</taxon>
        <taxon>Viridiplantae</taxon>
        <taxon>Streptophyta</taxon>
        <taxon>Embryophyta</taxon>
        <taxon>Tracheophyta</taxon>
        <taxon>Spermatophyta</taxon>
        <taxon>Magnoliopsida</taxon>
        <taxon>eudicotyledons</taxon>
        <taxon>Gunneridae</taxon>
        <taxon>Pentapetalae</taxon>
        <taxon>rosids</taxon>
        <taxon>malvids</taxon>
        <taxon>Malvales</taxon>
        <taxon>Malvaceae</taxon>
        <taxon>Helicteroideae</taxon>
        <taxon>Durio</taxon>
    </lineage>
</organism>
<dbReference type="InterPro" id="IPR005174">
    <property type="entry name" value="KIB1-4_b-propeller"/>
</dbReference>
<accession>A0A6P6AI88</accession>
<evidence type="ECO:0000259" key="1">
    <source>
        <dbReference type="Pfam" id="PF03478"/>
    </source>
</evidence>
<evidence type="ECO:0000313" key="2">
    <source>
        <dbReference type="Proteomes" id="UP000515121"/>
    </source>
</evidence>
<dbReference type="AlphaFoldDB" id="A0A6P6AI88"/>
<keyword evidence="2" id="KW-1185">Reference proteome</keyword>